<dbReference type="InterPro" id="IPR033602">
    <property type="entry name" value="CIMAP3"/>
</dbReference>
<organism evidence="1 2">
    <name type="scientific">Ceratina calcarata</name>
    <dbReference type="NCBI Taxonomy" id="156304"/>
    <lineage>
        <taxon>Eukaryota</taxon>
        <taxon>Metazoa</taxon>
        <taxon>Ecdysozoa</taxon>
        <taxon>Arthropoda</taxon>
        <taxon>Hexapoda</taxon>
        <taxon>Insecta</taxon>
        <taxon>Pterygota</taxon>
        <taxon>Neoptera</taxon>
        <taxon>Endopterygota</taxon>
        <taxon>Hymenoptera</taxon>
        <taxon>Apocrita</taxon>
        <taxon>Aculeata</taxon>
        <taxon>Apoidea</taxon>
        <taxon>Anthophila</taxon>
        <taxon>Apidae</taxon>
        <taxon>Ceratina</taxon>
        <taxon>Zadontomerus</taxon>
    </lineage>
</organism>
<protein>
    <submittedName>
        <fullName evidence="2">Uncharacterized protein LOC108624438</fullName>
    </submittedName>
</protein>
<name>A0AAJ7IWY4_9HYME</name>
<gene>
    <name evidence="2" type="primary">LOC108624438</name>
</gene>
<keyword evidence="1" id="KW-1185">Reference proteome</keyword>
<sequence>MPTSQEGFKYVIQKQEQQKICFGSGCPRDTTKKGMSPFMRSYTLEDHPNIAPNSYDVLQSFKAIKSKPCSRSISKKGYSGIARFSKPILSKDDYPSPCDYDTFPKQVHKSKYPFDSNTKRRTFVFNKNPGPGMYVVIKRRDAAFEHSFGSRVKMKLGVDLKCCSRNTDVCKLCGRRTVDDYWHLRNEVFLCRQCMDRDYTKETKYKRGELKKFRKIRDCSILHRHESTTAKIWLMHPKDAAQWIRREAYLSAYFTD</sequence>
<evidence type="ECO:0000313" key="1">
    <source>
        <dbReference type="Proteomes" id="UP000694925"/>
    </source>
</evidence>
<dbReference type="PANTHER" id="PTHR31508">
    <property type="entry name" value="PROTEIN PITCHFORK"/>
    <property type="match status" value="1"/>
</dbReference>
<dbReference type="AlphaFoldDB" id="A0AAJ7IWY4"/>
<dbReference type="Proteomes" id="UP000694925">
    <property type="component" value="Unplaced"/>
</dbReference>
<dbReference type="GO" id="GO:0008092">
    <property type="term" value="F:cytoskeletal protein binding"/>
    <property type="evidence" value="ECO:0007669"/>
    <property type="project" value="TreeGrafter"/>
</dbReference>
<dbReference type="GeneID" id="108624438"/>
<dbReference type="KEGG" id="ccal:108624438"/>
<reference evidence="2" key="1">
    <citation type="submission" date="2025-08" db="UniProtKB">
        <authorList>
            <consortium name="RefSeq"/>
        </authorList>
    </citation>
    <scope>IDENTIFICATION</scope>
    <source>
        <tissue evidence="2">Whole body</tissue>
    </source>
</reference>
<proteinExistence type="predicted"/>
<dbReference type="PANTHER" id="PTHR31508:SF2">
    <property type="entry name" value="PROTEIN PITCHFORK"/>
    <property type="match status" value="1"/>
</dbReference>
<accession>A0AAJ7IWY4</accession>
<dbReference type="GO" id="GO:0031344">
    <property type="term" value="P:regulation of cell projection organization"/>
    <property type="evidence" value="ECO:0007669"/>
    <property type="project" value="TreeGrafter"/>
</dbReference>
<evidence type="ECO:0000313" key="2">
    <source>
        <dbReference type="RefSeq" id="XP_017879220.1"/>
    </source>
</evidence>
<dbReference type="RefSeq" id="XP_017879220.1">
    <property type="nucleotide sequence ID" value="XM_018023731.2"/>
</dbReference>